<organism evidence="1 2">
    <name type="scientific">Entomophthora muscae</name>
    <dbReference type="NCBI Taxonomy" id="34485"/>
    <lineage>
        <taxon>Eukaryota</taxon>
        <taxon>Fungi</taxon>
        <taxon>Fungi incertae sedis</taxon>
        <taxon>Zoopagomycota</taxon>
        <taxon>Entomophthoromycotina</taxon>
        <taxon>Entomophthoromycetes</taxon>
        <taxon>Entomophthorales</taxon>
        <taxon>Entomophthoraceae</taxon>
        <taxon>Entomophthora</taxon>
    </lineage>
</organism>
<sequence>MNKDDEYDYLFKIVLIGDSAVGKSNLLSRFTRNEFNLDSKSTIGVEFSTRNIQVDSKVLKAQIWDTVTIVVLLGHFWFMISRTGQALKNVSRWYKELREHADSNITILLVGNKCDLRHIRSVTEEEGKQYAMDNELNFFETSALESTNVDIAFTEILKKIYTKLIGKSLQKSPENVNPSSNKVSIKIGDTSEPKKESKCC</sequence>
<name>A0ACC2U3M8_9FUNG</name>
<comment type="caution">
    <text evidence="1">The sequence shown here is derived from an EMBL/GenBank/DDBJ whole genome shotgun (WGS) entry which is preliminary data.</text>
</comment>
<accession>A0ACC2U3M8</accession>
<gene>
    <name evidence="1" type="primary">YPT31_2</name>
    <name evidence="1" type="ORF">DSO57_1012937</name>
</gene>
<proteinExistence type="predicted"/>
<protein>
    <submittedName>
        <fullName evidence="1">Rab GTPase ypt31</fullName>
    </submittedName>
</protein>
<reference evidence="1" key="1">
    <citation type="submission" date="2022-04" db="EMBL/GenBank/DDBJ databases">
        <title>Genome of the entomopathogenic fungus Entomophthora muscae.</title>
        <authorList>
            <person name="Elya C."/>
            <person name="Lovett B.R."/>
            <person name="Lee E."/>
            <person name="Macias A.M."/>
            <person name="Hajek A.E."/>
            <person name="De Bivort B.L."/>
            <person name="Kasson M.T."/>
            <person name="De Fine Licht H.H."/>
            <person name="Stajich J.E."/>
        </authorList>
    </citation>
    <scope>NUCLEOTIDE SEQUENCE</scope>
    <source>
        <strain evidence="1">Berkeley</strain>
    </source>
</reference>
<dbReference type="EMBL" id="QTSX02001467">
    <property type="protein sequence ID" value="KAJ9081610.1"/>
    <property type="molecule type" value="Genomic_DNA"/>
</dbReference>
<dbReference type="Proteomes" id="UP001165960">
    <property type="component" value="Unassembled WGS sequence"/>
</dbReference>
<evidence type="ECO:0000313" key="1">
    <source>
        <dbReference type="EMBL" id="KAJ9081610.1"/>
    </source>
</evidence>
<keyword evidence="2" id="KW-1185">Reference proteome</keyword>
<evidence type="ECO:0000313" key="2">
    <source>
        <dbReference type="Proteomes" id="UP001165960"/>
    </source>
</evidence>